<evidence type="ECO:0000313" key="1">
    <source>
        <dbReference type="EMBL" id="QDG53834.1"/>
    </source>
</evidence>
<evidence type="ECO:0000313" key="2">
    <source>
        <dbReference type="Proteomes" id="UP000315995"/>
    </source>
</evidence>
<protein>
    <submittedName>
        <fullName evidence="1">Uncharacterized protein</fullName>
    </submittedName>
</protein>
<accession>A0A5B8YB17</accession>
<dbReference type="RefSeq" id="WP_141200288.1">
    <property type="nucleotide sequence ID" value="NZ_CP041186.1"/>
</dbReference>
<dbReference type="AlphaFoldDB" id="A0A4Y6PZV1"/>
<sequence>MKVWGGIAIVIGILLAAVQVSAQVEVAGKGRCCKPTDGRVLWTGDQTRMSLEQLAAYAAPVLWYSPDEPLLEEIEGPEPINIPMAFPFEEPSEKPVVYYRVREIIRAEDEKAYFPAGEDRSKAQIELSKVTSVQIDYFHYYPYEAGLGGHTHDVESVEVNLVVVRHPDCQKCRYSLAAVLVNAKAHGIKWFDNTLETDNFSRFPMHAFVEEGKHASCPDQNADGLYTPGFDVNRRVNDAWGIRDTLRGGMLFTGAYQSWFFKPRKAGDRVFPPLPDDSAVRDELDEYLEEESDPTFYVLRPYPRLAAAKKHDDDSIVWFVDKGYDDWPEVEDAPELPELTEQLEAETFTRSLSIAGRYDGDWGVSGVFPFFIVAHLTDPVGGGWIMHRVYLKDEKLRDFGWGVLYTPSASRWVDGYTIVGLEVDAELDAAGEKTKETDVLVEGGLKFRVNTDQLPLGFINNLTDFWGIRLGVTARGFSGIDDLGWVIELGAGSF</sequence>
<keyword evidence="2" id="KW-1185">Reference proteome</keyword>
<accession>A0A4Y6PZV1</accession>
<dbReference type="Proteomes" id="UP000315995">
    <property type="component" value="Chromosome"/>
</dbReference>
<proteinExistence type="predicted"/>
<dbReference type="EMBL" id="CP041186">
    <property type="protein sequence ID" value="QDG53834.1"/>
    <property type="molecule type" value="Genomic_DNA"/>
</dbReference>
<dbReference type="OrthoDB" id="5514710at2"/>
<gene>
    <name evidence="1" type="ORF">FIV42_24735</name>
</gene>
<reference evidence="1 2" key="1">
    <citation type="submission" date="2019-06" db="EMBL/GenBank/DDBJ databases">
        <title>Persicimonas caeni gen. nov., sp. nov., a predatory bacterium isolated from solar saltern.</title>
        <authorList>
            <person name="Wang S."/>
        </authorList>
    </citation>
    <scope>NUCLEOTIDE SEQUENCE [LARGE SCALE GENOMIC DNA]</scope>
    <source>
        <strain evidence="1 2">YN101</strain>
    </source>
</reference>
<organism evidence="1 2">
    <name type="scientific">Persicimonas caeni</name>
    <dbReference type="NCBI Taxonomy" id="2292766"/>
    <lineage>
        <taxon>Bacteria</taxon>
        <taxon>Deltaproteobacteria</taxon>
        <taxon>Bradymonadales</taxon>
        <taxon>Bradymonadaceae</taxon>
        <taxon>Persicimonas</taxon>
    </lineage>
</organism>
<name>A0A4Y6PZV1_PERCE</name>